<name>A0A975ICG2_9SPIR</name>
<evidence type="ECO:0000256" key="3">
    <source>
        <dbReference type="ARBA" id="ARBA00022448"/>
    </source>
</evidence>
<sequence length="638" mass="70616">MIVEMKKVSLVMLKKEQEKALKKLRSVGVLHLEELEGSGERFTQLRTSFELCRNAVGILSEVKLPKKAGSVEHSLSDEKLKLLSAEITEGAEKKKSLSELVSQSEAELDRLASWGEVDPSDFDYLSEKGIYLSPYEIPQDKWNLIDKDVKTLTVNRDKNRIRFLFVGDEKSDERPSGLPPEAYAVPMPSMSTKNLKMQIESSKKQIAAIEAEEVKKAVYVFALKKYGARLQQEMEFETVVSGMGKEDDNTNGVPLAWVSGFAPVDSIDALKKTAAKENWALSVTEPESDDMVPTKLKNNKLVSLIYPLTDFLGTVPGYYEYDISGWFLLFFTVFFGMIFGDAGYGLLLTASALIGIFISLAKKKRVDPFLGLLLLVSLATVAWGTVTCTWFGLRMDQIPDVLKNLSVKPLSNAFVSDYSGKKGVTTVTQNLQIFCFSIAVLQLSLAHVKAMIKNIRSLKFFGDLGSMLMIWGMFYVVLSMVVDAKIFSFDREFYGIPLGLSSVCAVGVGFALSFVFSNYAGNILESVLESVKNIISVLLGVVNVFSDIVSYIRLWAVALAGSAISATVNQMAGPMWGRLSMAVFFMILLMFGHGLNMVLNVLSVIVHGVRLNTLEFSTHLGMSWSGFKYAPFSETVIK</sequence>
<proteinExistence type="inferred from homology"/>
<keyword evidence="3" id="KW-0813">Transport</keyword>
<feature type="transmembrane region" description="Helical" evidence="8">
    <location>
        <begin position="460"/>
        <end position="482"/>
    </location>
</feature>
<feature type="transmembrane region" description="Helical" evidence="8">
    <location>
        <begin position="494"/>
        <end position="516"/>
    </location>
</feature>
<evidence type="ECO:0000256" key="5">
    <source>
        <dbReference type="ARBA" id="ARBA00022989"/>
    </source>
</evidence>
<dbReference type="GO" id="GO:0033179">
    <property type="term" value="C:proton-transporting V-type ATPase, V0 domain"/>
    <property type="evidence" value="ECO:0007669"/>
    <property type="project" value="InterPro"/>
</dbReference>
<dbReference type="EMBL" id="CP054257">
    <property type="protein sequence ID" value="QTQ11757.1"/>
    <property type="molecule type" value="Genomic_DNA"/>
</dbReference>
<feature type="transmembrane region" description="Helical" evidence="8">
    <location>
        <begin position="370"/>
        <end position="393"/>
    </location>
</feature>
<reference evidence="9" key="1">
    <citation type="submission" date="2020-05" db="EMBL/GenBank/DDBJ databases">
        <authorList>
            <person name="Zeng H."/>
            <person name="Chan Y.K."/>
            <person name="Watt R.M."/>
        </authorList>
    </citation>
    <scope>NUCLEOTIDE SEQUENCE</scope>
    <source>
        <strain evidence="9">ATCC 700773</strain>
    </source>
</reference>
<evidence type="ECO:0000256" key="4">
    <source>
        <dbReference type="ARBA" id="ARBA00022692"/>
    </source>
</evidence>
<keyword evidence="5 8" id="KW-1133">Transmembrane helix</keyword>
<dbReference type="RefSeq" id="WP_210118552.1">
    <property type="nucleotide sequence ID" value="NZ_CP054257.1"/>
</dbReference>
<dbReference type="GO" id="GO:0016471">
    <property type="term" value="C:vacuolar proton-transporting V-type ATPase complex"/>
    <property type="evidence" value="ECO:0007669"/>
    <property type="project" value="TreeGrafter"/>
</dbReference>
<keyword evidence="6" id="KW-0406">Ion transport</keyword>
<evidence type="ECO:0000256" key="1">
    <source>
        <dbReference type="ARBA" id="ARBA00004141"/>
    </source>
</evidence>
<feature type="transmembrane region" description="Helical" evidence="8">
    <location>
        <begin position="431"/>
        <end position="448"/>
    </location>
</feature>
<feature type="transmembrane region" description="Helical" evidence="8">
    <location>
        <begin position="537"/>
        <end position="561"/>
    </location>
</feature>
<keyword evidence="7 8" id="KW-0472">Membrane</keyword>
<dbReference type="AlphaFoldDB" id="A0A975ICG2"/>
<reference evidence="9" key="2">
    <citation type="journal article" date="2021" name="Microbiol. Resour. Announc.">
        <title>Complete Genome Sequences of Three Human Oral Treponema parvum Isolates.</title>
        <authorList>
            <person name="Zeng H."/>
            <person name="Watt R.M."/>
        </authorList>
    </citation>
    <scope>NUCLEOTIDE SEQUENCE</scope>
    <source>
        <strain evidence="9">ATCC 700773</strain>
    </source>
</reference>
<dbReference type="GO" id="GO:0007035">
    <property type="term" value="P:vacuolar acidification"/>
    <property type="evidence" value="ECO:0007669"/>
    <property type="project" value="TreeGrafter"/>
</dbReference>
<evidence type="ECO:0000313" key="10">
    <source>
        <dbReference type="Proteomes" id="UP000671995"/>
    </source>
</evidence>
<evidence type="ECO:0000256" key="7">
    <source>
        <dbReference type="ARBA" id="ARBA00023136"/>
    </source>
</evidence>
<accession>A0A975ICG2</accession>
<gene>
    <name evidence="9" type="ORF">HRI96_05810</name>
</gene>
<organism evidence="9 10">
    <name type="scientific">Treponema parvum</name>
    <dbReference type="NCBI Taxonomy" id="138851"/>
    <lineage>
        <taxon>Bacteria</taxon>
        <taxon>Pseudomonadati</taxon>
        <taxon>Spirochaetota</taxon>
        <taxon>Spirochaetia</taxon>
        <taxon>Spirochaetales</taxon>
        <taxon>Treponemataceae</taxon>
        <taxon>Treponema</taxon>
    </lineage>
</organism>
<feature type="transmembrane region" description="Helical" evidence="8">
    <location>
        <begin position="325"/>
        <end position="358"/>
    </location>
</feature>
<dbReference type="GO" id="GO:0046961">
    <property type="term" value="F:proton-transporting ATPase activity, rotational mechanism"/>
    <property type="evidence" value="ECO:0007669"/>
    <property type="project" value="InterPro"/>
</dbReference>
<comment type="subcellular location">
    <subcellularLocation>
        <location evidence="1">Membrane</location>
        <topology evidence="1">Multi-pass membrane protein</topology>
    </subcellularLocation>
</comment>
<dbReference type="PANTHER" id="PTHR11629:SF63">
    <property type="entry name" value="V-TYPE PROTON ATPASE SUBUNIT A"/>
    <property type="match status" value="1"/>
</dbReference>
<dbReference type="GO" id="GO:0051117">
    <property type="term" value="F:ATPase binding"/>
    <property type="evidence" value="ECO:0007669"/>
    <property type="project" value="TreeGrafter"/>
</dbReference>
<evidence type="ECO:0000256" key="6">
    <source>
        <dbReference type="ARBA" id="ARBA00023065"/>
    </source>
</evidence>
<dbReference type="InterPro" id="IPR002490">
    <property type="entry name" value="V-ATPase_116kDa_su"/>
</dbReference>
<comment type="similarity">
    <text evidence="2">Belongs to the V-ATPase 116 kDa subunit family.</text>
</comment>
<protein>
    <submittedName>
        <fullName evidence="9">ATPase</fullName>
    </submittedName>
</protein>
<evidence type="ECO:0000313" key="9">
    <source>
        <dbReference type="EMBL" id="QTQ11757.1"/>
    </source>
</evidence>
<dbReference type="Proteomes" id="UP000671995">
    <property type="component" value="Chromosome"/>
</dbReference>
<feature type="transmembrane region" description="Helical" evidence="8">
    <location>
        <begin position="581"/>
        <end position="606"/>
    </location>
</feature>
<dbReference type="PANTHER" id="PTHR11629">
    <property type="entry name" value="VACUOLAR PROTON ATPASES"/>
    <property type="match status" value="1"/>
</dbReference>
<keyword evidence="4 8" id="KW-0812">Transmembrane</keyword>
<evidence type="ECO:0000256" key="8">
    <source>
        <dbReference type="SAM" id="Phobius"/>
    </source>
</evidence>
<evidence type="ECO:0000256" key="2">
    <source>
        <dbReference type="ARBA" id="ARBA00009904"/>
    </source>
</evidence>